<dbReference type="Proteomes" id="UP001057702">
    <property type="component" value="Unassembled WGS sequence"/>
</dbReference>
<dbReference type="RefSeq" id="WP_255918909.1">
    <property type="nucleotide sequence ID" value="NZ_JANFNG010000002.1"/>
</dbReference>
<sequence>MSGERPPVVVHPLEHGARRVTIEGRDVGRAHRLADLIEFMRSAGLGNLDLEDPASVEWWGGGPELWPA</sequence>
<protein>
    <submittedName>
        <fullName evidence="1">Uncharacterized protein</fullName>
    </submittedName>
</protein>
<organism evidence="1 2">
    <name type="scientific">Streptomyces humicola</name>
    <dbReference type="NCBI Taxonomy" id="2953240"/>
    <lineage>
        <taxon>Bacteria</taxon>
        <taxon>Bacillati</taxon>
        <taxon>Actinomycetota</taxon>
        <taxon>Actinomycetes</taxon>
        <taxon>Kitasatosporales</taxon>
        <taxon>Streptomycetaceae</taxon>
        <taxon>Streptomyces</taxon>
    </lineage>
</organism>
<evidence type="ECO:0000313" key="1">
    <source>
        <dbReference type="EMBL" id="MCQ4080048.1"/>
    </source>
</evidence>
<evidence type="ECO:0000313" key="2">
    <source>
        <dbReference type="Proteomes" id="UP001057702"/>
    </source>
</evidence>
<name>A0ABT1PSG1_9ACTN</name>
<dbReference type="EMBL" id="JANFNG010000002">
    <property type="protein sequence ID" value="MCQ4080048.1"/>
    <property type="molecule type" value="Genomic_DNA"/>
</dbReference>
<keyword evidence="2" id="KW-1185">Reference proteome</keyword>
<accession>A0ABT1PSG1</accession>
<proteinExistence type="predicted"/>
<reference evidence="1" key="1">
    <citation type="submission" date="2022-06" db="EMBL/GenBank/DDBJ databases">
        <title>Draft genome sequence of Streptomyces sp. RB6PN25 isolated from peat swamp forest in Thailand.</title>
        <authorList>
            <person name="Duangmal K."/>
            <person name="Klaysubun C."/>
        </authorList>
    </citation>
    <scope>NUCLEOTIDE SEQUENCE</scope>
    <source>
        <strain evidence="1">RB6PN25</strain>
    </source>
</reference>
<comment type="caution">
    <text evidence="1">The sequence shown here is derived from an EMBL/GenBank/DDBJ whole genome shotgun (WGS) entry which is preliminary data.</text>
</comment>
<gene>
    <name evidence="1" type="ORF">NGB36_05430</name>
</gene>